<comment type="cofactor">
    <cofactor evidence="1">
        <name>L-ascorbate</name>
        <dbReference type="ChEBI" id="CHEBI:38290"/>
    </cofactor>
</comment>
<evidence type="ECO:0000256" key="4">
    <source>
        <dbReference type="ARBA" id="ARBA00022964"/>
    </source>
</evidence>
<dbReference type="PROSITE" id="PS51471">
    <property type="entry name" value="FE2OG_OXY"/>
    <property type="match status" value="1"/>
</dbReference>
<keyword evidence="6" id="KW-0408">Iron</keyword>
<dbReference type="AlphaFoldDB" id="A0A9E8ZB02"/>
<dbReference type="KEGG" id="tsin:OXH18_12865"/>
<organism evidence="8 9">
    <name type="scientific">Thermocoleostomius sinensis A174</name>
    <dbReference type="NCBI Taxonomy" id="2016057"/>
    <lineage>
        <taxon>Bacteria</taxon>
        <taxon>Bacillati</taxon>
        <taxon>Cyanobacteriota</taxon>
        <taxon>Cyanophyceae</taxon>
        <taxon>Oculatellales</taxon>
        <taxon>Oculatellaceae</taxon>
        <taxon>Thermocoleostomius</taxon>
    </lineage>
</organism>
<accession>A0A9E8ZB02</accession>
<dbReference type="PANTHER" id="PTHR12907:SF26">
    <property type="entry name" value="HIF PROLYL HYDROXYLASE, ISOFORM C"/>
    <property type="match status" value="1"/>
</dbReference>
<sequence>MKDEEWLTQNLVIERTKDTMQPDRSTPDRPAEPTEVELTLLLSGGQSYTLSIAPHNPLLQQLFAVLMETPQRSQRLFQIPIKQGQAVLAFPSDRLVGIVTEPPIVIQSPPKSAAVAQKNPIGVLSADPLVSQYIQFENFLTPEEHQRLLNYTIQHKAEFVSTQTSTKAANYRESLVLYVFPEFANLISQRVQQVFPELVSKLGLKPFQISQIEAQLTAHNHGNFYKIHNDNGSQETATRELTYVYYFYREPKAFSGGELVIYDSKVENNFYVRADTSKIVQPLNNSIVFFLSRYLHEVLPVDCPSQQFADSRFTINGWIRRS</sequence>
<evidence type="ECO:0000256" key="5">
    <source>
        <dbReference type="ARBA" id="ARBA00023002"/>
    </source>
</evidence>
<proteinExistence type="predicted"/>
<dbReference type="Pfam" id="PF13640">
    <property type="entry name" value="2OG-FeII_Oxy_3"/>
    <property type="match status" value="1"/>
</dbReference>
<protein>
    <submittedName>
        <fullName evidence="8">2OG-Fe(II) oxygenase</fullName>
    </submittedName>
</protein>
<keyword evidence="3" id="KW-0847">Vitamin C</keyword>
<dbReference type="InterPro" id="IPR005123">
    <property type="entry name" value="Oxoglu/Fe-dep_dioxygenase_dom"/>
</dbReference>
<dbReference type="GO" id="GO:0031418">
    <property type="term" value="F:L-ascorbic acid binding"/>
    <property type="evidence" value="ECO:0007669"/>
    <property type="project" value="UniProtKB-KW"/>
</dbReference>
<evidence type="ECO:0000313" key="9">
    <source>
        <dbReference type="Proteomes" id="UP001163152"/>
    </source>
</evidence>
<evidence type="ECO:0000256" key="3">
    <source>
        <dbReference type="ARBA" id="ARBA00022896"/>
    </source>
</evidence>
<gene>
    <name evidence="8" type="ORF">OXH18_12865</name>
</gene>
<keyword evidence="2" id="KW-0479">Metal-binding</keyword>
<dbReference type="RefSeq" id="WP_268607484.1">
    <property type="nucleotide sequence ID" value="NZ_CP113797.1"/>
</dbReference>
<evidence type="ECO:0000256" key="6">
    <source>
        <dbReference type="ARBA" id="ARBA00023004"/>
    </source>
</evidence>
<keyword evidence="5" id="KW-0560">Oxidoreductase</keyword>
<evidence type="ECO:0000313" key="8">
    <source>
        <dbReference type="EMBL" id="WAL58088.1"/>
    </source>
</evidence>
<name>A0A9E8ZB02_9CYAN</name>
<dbReference type="Gene3D" id="2.60.120.620">
    <property type="entry name" value="q2cbj1_9rhob like domain"/>
    <property type="match status" value="1"/>
</dbReference>
<dbReference type="GO" id="GO:0016705">
    <property type="term" value="F:oxidoreductase activity, acting on paired donors, with incorporation or reduction of molecular oxygen"/>
    <property type="evidence" value="ECO:0007669"/>
    <property type="project" value="InterPro"/>
</dbReference>
<keyword evidence="9" id="KW-1185">Reference proteome</keyword>
<dbReference type="GO" id="GO:0051213">
    <property type="term" value="F:dioxygenase activity"/>
    <property type="evidence" value="ECO:0007669"/>
    <property type="project" value="UniProtKB-KW"/>
</dbReference>
<keyword evidence="4" id="KW-0223">Dioxygenase</keyword>
<dbReference type="InterPro" id="IPR044862">
    <property type="entry name" value="Pro_4_hyd_alph_FE2OG_OXY"/>
</dbReference>
<dbReference type="InterPro" id="IPR051559">
    <property type="entry name" value="HIF_prolyl_hydroxylases"/>
</dbReference>
<evidence type="ECO:0000259" key="7">
    <source>
        <dbReference type="PROSITE" id="PS51471"/>
    </source>
</evidence>
<dbReference type="PANTHER" id="PTHR12907">
    <property type="entry name" value="EGL NINE HOMOLOG-RELATED"/>
    <property type="match status" value="1"/>
</dbReference>
<dbReference type="Proteomes" id="UP001163152">
    <property type="component" value="Chromosome"/>
</dbReference>
<feature type="domain" description="Fe2OG dioxygenase" evidence="7">
    <location>
        <begin position="205"/>
        <end position="321"/>
    </location>
</feature>
<dbReference type="SMART" id="SM00702">
    <property type="entry name" value="P4Hc"/>
    <property type="match status" value="1"/>
</dbReference>
<dbReference type="InterPro" id="IPR006620">
    <property type="entry name" value="Pro_4_hyd_alph"/>
</dbReference>
<reference evidence="8" key="1">
    <citation type="submission" date="2022-12" db="EMBL/GenBank/DDBJ databases">
        <title>Polyphasic identification of a Novel Hot-Spring Cyanobacterium Ocullathermofonsia sinensis gen nov. sp. nov. and Genomic Insights on its Adaptations to the Thermal Habitat.</title>
        <authorList>
            <person name="Daroch M."/>
            <person name="Tang J."/>
            <person name="Jiang Y."/>
        </authorList>
    </citation>
    <scope>NUCLEOTIDE SEQUENCE</scope>
    <source>
        <strain evidence="8">PKUAC-SCTA174</strain>
    </source>
</reference>
<dbReference type="EMBL" id="CP113797">
    <property type="protein sequence ID" value="WAL58088.1"/>
    <property type="molecule type" value="Genomic_DNA"/>
</dbReference>
<evidence type="ECO:0000256" key="1">
    <source>
        <dbReference type="ARBA" id="ARBA00001961"/>
    </source>
</evidence>
<evidence type="ECO:0000256" key="2">
    <source>
        <dbReference type="ARBA" id="ARBA00022723"/>
    </source>
</evidence>
<dbReference type="GO" id="GO:0005506">
    <property type="term" value="F:iron ion binding"/>
    <property type="evidence" value="ECO:0007669"/>
    <property type="project" value="InterPro"/>
</dbReference>